<comment type="caution">
    <text evidence="2">The sequence shown here is derived from an EMBL/GenBank/DDBJ whole genome shotgun (WGS) entry which is preliminary data.</text>
</comment>
<name>A0ABT0TRK5_9FLAO</name>
<protein>
    <recommendedName>
        <fullName evidence="1">HipA-like kinase domain-containing protein</fullName>
    </recommendedName>
</protein>
<dbReference type="RefSeq" id="WP_250593137.1">
    <property type="nucleotide sequence ID" value="NZ_JAMLJM010000008.1"/>
</dbReference>
<feature type="domain" description="HipA-like kinase" evidence="1">
    <location>
        <begin position="27"/>
        <end position="175"/>
    </location>
</feature>
<dbReference type="Pfam" id="PF20613">
    <property type="entry name" value="HipA_2"/>
    <property type="match status" value="1"/>
</dbReference>
<gene>
    <name evidence="2" type="ORF">NAT50_09975</name>
</gene>
<evidence type="ECO:0000313" key="3">
    <source>
        <dbReference type="Proteomes" id="UP001317191"/>
    </source>
</evidence>
<dbReference type="EMBL" id="JAMLJM010000008">
    <property type="protein sequence ID" value="MCL9809684.1"/>
    <property type="molecule type" value="Genomic_DNA"/>
</dbReference>
<organism evidence="2 3">
    <name type="scientific">Flavobacterium luminosum</name>
    <dbReference type="NCBI Taxonomy" id="2949086"/>
    <lineage>
        <taxon>Bacteria</taxon>
        <taxon>Pseudomonadati</taxon>
        <taxon>Bacteroidota</taxon>
        <taxon>Flavobacteriia</taxon>
        <taxon>Flavobacteriales</taxon>
        <taxon>Flavobacteriaceae</taxon>
        <taxon>Flavobacterium</taxon>
    </lineage>
</organism>
<accession>A0ABT0TRK5</accession>
<dbReference type="InterPro" id="IPR046748">
    <property type="entry name" value="HipA_2"/>
</dbReference>
<evidence type="ECO:0000313" key="2">
    <source>
        <dbReference type="EMBL" id="MCL9809684.1"/>
    </source>
</evidence>
<evidence type="ECO:0000259" key="1">
    <source>
        <dbReference type="Pfam" id="PF20613"/>
    </source>
</evidence>
<sequence>MIIIPKIQTQYLIKEEETDGHSPLRFVCSNDAIYFCKYITSINHVEVNCLAYEIVAHYLLKKLNIPTPDIALVEVAEGTLIKEKIKRNKRLKVNDICFGSKNLATASEVNDLQKCNSRKEFNSILNPEDIIRIAMFDLWINNVDRGKFFNPGFNYNLLLNKVETKQQIVAFDHAFIFGGINQIGIFNPKMPFDTTNKLHETDYYKSVIRYFDYTKFVEIVDNFVLLLKTNHQDCINQVISQLEDIWKLTPSLAQKIQDYLSDEVLIDKVKSTIISSKTPI</sequence>
<proteinExistence type="predicted"/>
<reference evidence="2 3" key="1">
    <citation type="submission" date="2022-05" db="EMBL/GenBank/DDBJ databases">
        <title>Flavobacterium sp., isolated from activated sludge.</title>
        <authorList>
            <person name="Ran Q."/>
        </authorList>
    </citation>
    <scope>NUCLEOTIDE SEQUENCE [LARGE SCALE GENOMIC DNA]</scope>
    <source>
        <strain evidence="2 3">HXWNR70</strain>
    </source>
</reference>
<dbReference type="Proteomes" id="UP001317191">
    <property type="component" value="Unassembled WGS sequence"/>
</dbReference>
<keyword evidence="3" id="KW-1185">Reference proteome</keyword>